<protein>
    <submittedName>
        <fullName evidence="1">Uncharacterized protein</fullName>
    </submittedName>
</protein>
<evidence type="ECO:0000313" key="2">
    <source>
        <dbReference type="Proteomes" id="UP000799777"/>
    </source>
</evidence>
<proteinExistence type="predicted"/>
<accession>A0A9P4H5Q0</accession>
<dbReference type="Proteomes" id="UP000799777">
    <property type="component" value="Unassembled WGS sequence"/>
</dbReference>
<keyword evidence="2" id="KW-1185">Reference proteome</keyword>
<dbReference type="EMBL" id="ML978224">
    <property type="protein sequence ID" value="KAF2027590.1"/>
    <property type="molecule type" value="Genomic_DNA"/>
</dbReference>
<name>A0A9P4H5Q0_9PLEO</name>
<sequence>MCKQHTITHNCPVPCGYSTTAWSTHCDYSSLDNVQGYCGFVDGGGDQQMGYPCPTHRGLNDPRLAPLLSAKMVVINGEMLQETEQVSMLAPLRSQSIIDANATGGYRFPIYTKRMQTCPRI</sequence>
<dbReference type="OrthoDB" id="10507370at2759"/>
<gene>
    <name evidence="1" type="ORF">EK21DRAFT_91382</name>
</gene>
<organism evidence="1 2">
    <name type="scientific">Setomelanomma holmii</name>
    <dbReference type="NCBI Taxonomy" id="210430"/>
    <lineage>
        <taxon>Eukaryota</taxon>
        <taxon>Fungi</taxon>
        <taxon>Dikarya</taxon>
        <taxon>Ascomycota</taxon>
        <taxon>Pezizomycotina</taxon>
        <taxon>Dothideomycetes</taxon>
        <taxon>Pleosporomycetidae</taxon>
        <taxon>Pleosporales</taxon>
        <taxon>Pleosporineae</taxon>
        <taxon>Phaeosphaeriaceae</taxon>
        <taxon>Setomelanomma</taxon>
    </lineage>
</organism>
<dbReference type="AlphaFoldDB" id="A0A9P4H5Q0"/>
<evidence type="ECO:0000313" key="1">
    <source>
        <dbReference type="EMBL" id="KAF2027590.1"/>
    </source>
</evidence>
<reference evidence="1" key="1">
    <citation type="journal article" date="2020" name="Stud. Mycol.">
        <title>101 Dothideomycetes genomes: a test case for predicting lifestyles and emergence of pathogens.</title>
        <authorList>
            <person name="Haridas S."/>
            <person name="Albert R."/>
            <person name="Binder M."/>
            <person name="Bloem J."/>
            <person name="Labutti K."/>
            <person name="Salamov A."/>
            <person name="Andreopoulos B."/>
            <person name="Baker S."/>
            <person name="Barry K."/>
            <person name="Bills G."/>
            <person name="Bluhm B."/>
            <person name="Cannon C."/>
            <person name="Castanera R."/>
            <person name="Culley D."/>
            <person name="Daum C."/>
            <person name="Ezra D."/>
            <person name="Gonzalez J."/>
            <person name="Henrissat B."/>
            <person name="Kuo A."/>
            <person name="Liang C."/>
            <person name="Lipzen A."/>
            <person name="Lutzoni F."/>
            <person name="Magnuson J."/>
            <person name="Mondo S."/>
            <person name="Nolan M."/>
            <person name="Ohm R."/>
            <person name="Pangilinan J."/>
            <person name="Park H.-J."/>
            <person name="Ramirez L."/>
            <person name="Alfaro M."/>
            <person name="Sun H."/>
            <person name="Tritt A."/>
            <person name="Yoshinaga Y."/>
            <person name="Zwiers L.-H."/>
            <person name="Turgeon B."/>
            <person name="Goodwin S."/>
            <person name="Spatafora J."/>
            <person name="Crous P."/>
            <person name="Grigoriev I."/>
        </authorList>
    </citation>
    <scope>NUCLEOTIDE SEQUENCE</scope>
    <source>
        <strain evidence="1">CBS 110217</strain>
    </source>
</reference>
<comment type="caution">
    <text evidence="1">The sequence shown here is derived from an EMBL/GenBank/DDBJ whole genome shotgun (WGS) entry which is preliminary data.</text>
</comment>